<evidence type="ECO:0000259" key="2">
    <source>
        <dbReference type="Pfam" id="PF20231"/>
    </source>
</evidence>
<evidence type="ECO:0000313" key="3">
    <source>
        <dbReference type="EMBL" id="EIW80149.1"/>
    </source>
</evidence>
<dbReference type="InterPro" id="IPR046496">
    <property type="entry name" value="DUF6589"/>
</dbReference>
<dbReference type="OrthoDB" id="3040861at2759"/>
<feature type="non-terminal residue" evidence="3">
    <location>
        <position position="115"/>
    </location>
</feature>
<dbReference type="Pfam" id="PF20231">
    <property type="entry name" value="DUF6589"/>
    <property type="match status" value="1"/>
</dbReference>
<protein>
    <recommendedName>
        <fullName evidence="2">DUF6589 domain-containing protein</fullName>
    </recommendedName>
</protein>
<dbReference type="RefSeq" id="XP_007768981.1">
    <property type="nucleotide sequence ID" value="XM_007770791.1"/>
</dbReference>
<accession>A0A5M3MLP7</accession>
<keyword evidence="1" id="KW-0472">Membrane</keyword>
<dbReference type="AlphaFoldDB" id="A0A5M3MLP7"/>
<feature type="transmembrane region" description="Helical" evidence="1">
    <location>
        <begin position="14"/>
        <end position="32"/>
    </location>
</feature>
<keyword evidence="4" id="KW-1185">Reference proteome</keyword>
<sequence length="115" mass="12989">RLEDTCALNRIENIQLGIGLFHLLMNFAWMILSTHRGAIEQAGSLAWYIGRLGLSRLGNSKPDYQTLVDLFTVVLQANVLVYWELTTGKSLDELSKEKPTAAQLLDLARQMHAKY</sequence>
<name>A0A5M3MLP7_CONPW</name>
<evidence type="ECO:0000313" key="4">
    <source>
        <dbReference type="Proteomes" id="UP000053558"/>
    </source>
</evidence>
<dbReference type="EMBL" id="JH711579">
    <property type="protein sequence ID" value="EIW80149.1"/>
    <property type="molecule type" value="Genomic_DNA"/>
</dbReference>
<feature type="non-terminal residue" evidence="3">
    <location>
        <position position="1"/>
    </location>
</feature>
<dbReference type="GeneID" id="19206913"/>
<reference evidence="4" key="1">
    <citation type="journal article" date="2012" name="Science">
        <title>The Paleozoic origin of enzymatic lignin decomposition reconstructed from 31 fungal genomes.</title>
        <authorList>
            <person name="Floudas D."/>
            <person name="Binder M."/>
            <person name="Riley R."/>
            <person name="Barry K."/>
            <person name="Blanchette R.A."/>
            <person name="Henrissat B."/>
            <person name="Martinez A.T."/>
            <person name="Otillar R."/>
            <person name="Spatafora J.W."/>
            <person name="Yadav J.S."/>
            <person name="Aerts A."/>
            <person name="Benoit I."/>
            <person name="Boyd A."/>
            <person name="Carlson A."/>
            <person name="Copeland A."/>
            <person name="Coutinho P.M."/>
            <person name="de Vries R.P."/>
            <person name="Ferreira P."/>
            <person name="Findley K."/>
            <person name="Foster B."/>
            <person name="Gaskell J."/>
            <person name="Glotzer D."/>
            <person name="Gorecki P."/>
            <person name="Heitman J."/>
            <person name="Hesse C."/>
            <person name="Hori C."/>
            <person name="Igarashi K."/>
            <person name="Jurgens J.A."/>
            <person name="Kallen N."/>
            <person name="Kersten P."/>
            <person name="Kohler A."/>
            <person name="Kuees U."/>
            <person name="Kumar T.K.A."/>
            <person name="Kuo A."/>
            <person name="LaButti K."/>
            <person name="Larrondo L.F."/>
            <person name="Lindquist E."/>
            <person name="Ling A."/>
            <person name="Lombard V."/>
            <person name="Lucas S."/>
            <person name="Lundell T."/>
            <person name="Martin R."/>
            <person name="McLaughlin D.J."/>
            <person name="Morgenstern I."/>
            <person name="Morin E."/>
            <person name="Murat C."/>
            <person name="Nagy L.G."/>
            <person name="Nolan M."/>
            <person name="Ohm R.A."/>
            <person name="Patyshakuliyeva A."/>
            <person name="Rokas A."/>
            <person name="Ruiz-Duenas F.J."/>
            <person name="Sabat G."/>
            <person name="Salamov A."/>
            <person name="Samejima M."/>
            <person name="Schmutz J."/>
            <person name="Slot J.C."/>
            <person name="St John F."/>
            <person name="Stenlid J."/>
            <person name="Sun H."/>
            <person name="Sun S."/>
            <person name="Syed K."/>
            <person name="Tsang A."/>
            <person name="Wiebenga A."/>
            <person name="Young D."/>
            <person name="Pisabarro A."/>
            <person name="Eastwood D.C."/>
            <person name="Martin F."/>
            <person name="Cullen D."/>
            <person name="Grigoriev I.V."/>
            <person name="Hibbett D.S."/>
        </authorList>
    </citation>
    <scope>NUCLEOTIDE SEQUENCE [LARGE SCALE GENOMIC DNA]</scope>
    <source>
        <strain evidence="4">RWD-64-598 SS2</strain>
    </source>
</reference>
<dbReference type="KEGG" id="cput:CONPUDRAFT_42305"/>
<gene>
    <name evidence="3" type="ORF">CONPUDRAFT_42305</name>
</gene>
<keyword evidence="1" id="KW-1133">Transmembrane helix</keyword>
<evidence type="ECO:0000256" key="1">
    <source>
        <dbReference type="SAM" id="Phobius"/>
    </source>
</evidence>
<comment type="caution">
    <text evidence="3">The sequence shown here is derived from an EMBL/GenBank/DDBJ whole genome shotgun (WGS) entry which is preliminary data.</text>
</comment>
<keyword evidence="1" id="KW-0812">Transmembrane</keyword>
<dbReference type="Proteomes" id="UP000053558">
    <property type="component" value="Unassembled WGS sequence"/>
</dbReference>
<organism evidence="3 4">
    <name type="scientific">Coniophora puteana (strain RWD-64-598)</name>
    <name type="common">Brown rot fungus</name>
    <dbReference type="NCBI Taxonomy" id="741705"/>
    <lineage>
        <taxon>Eukaryota</taxon>
        <taxon>Fungi</taxon>
        <taxon>Dikarya</taxon>
        <taxon>Basidiomycota</taxon>
        <taxon>Agaricomycotina</taxon>
        <taxon>Agaricomycetes</taxon>
        <taxon>Agaricomycetidae</taxon>
        <taxon>Boletales</taxon>
        <taxon>Coniophorineae</taxon>
        <taxon>Coniophoraceae</taxon>
        <taxon>Coniophora</taxon>
    </lineage>
</organism>
<feature type="domain" description="DUF6589" evidence="2">
    <location>
        <begin position="3"/>
        <end position="115"/>
    </location>
</feature>
<proteinExistence type="predicted"/>